<accession>A0A0H2TNM2</accession>
<feature type="transmembrane region" description="Helical" evidence="2">
    <location>
        <begin position="181"/>
        <end position="200"/>
    </location>
</feature>
<protein>
    <submittedName>
        <fullName evidence="3">Uncharacterized protein</fullName>
    </submittedName>
</protein>
<evidence type="ECO:0000256" key="1">
    <source>
        <dbReference type="SAM" id="MobiDB-lite"/>
    </source>
</evidence>
<dbReference type="VEuPathDB" id="FungiDB:MAPG_04153"/>
<feature type="compositionally biased region" description="Low complexity" evidence="1">
    <location>
        <begin position="17"/>
        <end position="29"/>
    </location>
</feature>
<evidence type="ECO:0000313" key="3">
    <source>
        <dbReference type="EMBL" id="KLU85122.1"/>
    </source>
</evidence>
<gene>
    <name evidence="3" type="ORF">MAPG_04153</name>
</gene>
<evidence type="ECO:0000256" key="2">
    <source>
        <dbReference type="SAM" id="Phobius"/>
    </source>
</evidence>
<feature type="transmembrane region" description="Helical" evidence="2">
    <location>
        <begin position="87"/>
        <end position="108"/>
    </location>
</feature>
<organism evidence="3">
    <name type="scientific">Magnaporthiopsis poae (strain ATCC 64411 / 73-15)</name>
    <name type="common">Kentucky bluegrass fungus</name>
    <name type="synonym">Magnaporthe poae</name>
    <dbReference type="NCBI Taxonomy" id="644358"/>
    <lineage>
        <taxon>Eukaryota</taxon>
        <taxon>Fungi</taxon>
        <taxon>Dikarya</taxon>
        <taxon>Ascomycota</taxon>
        <taxon>Pezizomycotina</taxon>
        <taxon>Sordariomycetes</taxon>
        <taxon>Sordariomycetidae</taxon>
        <taxon>Magnaporthales</taxon>
        <taxon>Magnaporthaceae</taxon>
        <taxon>Magnaporthiopsis</taxon>
    </lineage>
</organism>
<reference evidence="3" key="1">
    <citation type="submission" date="2010-05" db="EMBL/GenBank/DDBJ databases">
        <title>The Genome Sequence of Magnaporthe poae strain ATCC 64411.</title>
        <authorList>
            <consortium name="The Broad Institute Genome Sequencing Platform"/>
            <consortium name="Broad Institute Genome Sequencing Center for Infectious Disease"/>
            <person name="Ma L.-J."/>
            <person name="Dead R."/>
            <person name="Young S."/>
            <person name="Zeng Q."/>
            <person name="Koehrsen M."/>
            <person name="Alvarado L."/>
            <person name="Berlin A."/>
            <person name="Chapman S.B."/>
            <person name="Chen Z."/>
            <person name="Freedman E."/>
            <person name="Gellesch M."/>
            <person name="Goldberg J."/>
            <person name="Griggs A."/>
            <person name="Gujja S."/>
            <person name="Heilman E.R."/>
            <person name="Heiman D."/>
            <person name="Hepburn T."/>
            <person name="Howarth C."/>
            <person name="Jen D."/>
            <person name="Larson L."/>
            <person name="Mehta T."/>
            <person name="Neiman D."/>
            <person name="Pearson M."/>
            <person name="Roberts A."/>
            <person name="Saif S."/>
            <person name="Shea T."/>
            <person name="Shenoy N."/>
            <person name="Sisk P."/>
            <person name="Stolte C."/>
            <person name="Sykes S."/>
            <person name="Walk T."/>
            <person name="White J."/>
            <person name="Yandava C."/>
            <person name="Haas B."/>
            <person name="Nusbaum C."/>
            <person name="Birren B."/>
        </authorList>
    </citation>
    <scope>NUCLEOTIDE SEQUENCE</scope>
    <source>
        <strain evidence="3">ATCC 64411</strain>
    </source>
</reference>
<sequence>MDNNAALPAPPRTSDTSSQPVSPASAVSPLDGQTHHSGSEKRDEDTKIRTTETSTFLSDSEGGAHVRHAFEPVPCRSTAWNSFWGDAVLDVLQVLLVIPFVCLGIVVLTQNGKTTAEVKWIHHITAAIAYGPTIFPILFSLIIGRLMKVVQSWKLERRATLETIEQLHGSRTVTSAVITQLKLQSFNLLAVAIILLWTLSPIGSQAALRVAAIVPVFNNVGFVLSYLDVRSPFSSWDAGTSNSLTVGLFTSSILMSQSDEAWDGWGNMRVPMVEGLEGSTPSLDWISTEGRNVSYASLIGIPTMINSTLEDTRGTTNVSFSLDTSYWWLDCSTQQVTDDSFLFPDTSITGMVNHTFRDQTSRMAWINDFRAVDTDPAAPKTLPLNDTQASKVHAEFKWEPRRIDLIVNNTRKMGSRFAASCNLTSTF</sequence>
<feature type="compositionally biased region" description="Basic and acidic residues" evidence="1">
    <location>
        <begin position="33"/>
        <end position="50"/>
    </location>
</feature>
<dbReference type="AlphaFoldDB" id="A0A0H2TNM2"/>
<reference evidence="3" key="2">
    <citation type="submission" date="2011-03" db="EMBL/GenBank/DDBJ databases">
        <title>Annotation of Magnaporthe poae ATCC 64411.</title>
        <authorList>
            <person name="Ma L.-J."/>
            <person name="Dead R."/>
            <person name="Young S.K."/>
            <person name="Zeng Q."/>
            <person name="Gargeya S."/>
            <person name="Fitzgerald M."/>
            <person name="Haas B."/>
            <person name="Abouelleil A."/>
            <person name="Alvarado L."/>
            <person name="Arachchi H.M."/>
            <person name="Berlin A."/>
            <person name="Brown A."/>
            <person name="Chapman S.B."/>
            <person name="Chen Z."/>
            <person name="Dunbar C."/>
            <person name="Freedman E."/>
            <person name="Gearin G."/>
            <person name="Gellesch M."/>
            <person name="Goldberg J."/>
            <person name="Griggs A."/>
            <person name="Gujja S."/>
            <person name="Heiman D."/>
            <person name="Howarth C."/>
            <person name="Larson L."/>
            <person name="Lui A."/>
            <person name="MacDonald P.J.P."/>
            <person name="Mehta T."/>
            <person name="Montmayeur A."/>
            <person name="Murphy C."/>
            <person name="Neiman D."/>
            <person name="Pearson M."/>
            <person name="Priest M."/>
            <person name="Roberts A."/>
            <person name="Saif S."/>
            <person name="Shea T."/>
            <person name="Shenoy N."/>
            <person name="Sisk P."/>
            <person name="Stolte C."/>
            <person name="Sykes S."/>
            <person name="Yandava C."/>
            <person name="Wortman J."/>
            <person name="Nusbaum C."/>
            <person name="Birren B."/>
        </authorList>
    </citation>
    <scope>NUCLEOTIDE SEQUENCE</scope>
    <source>
        <strain evidence="3">ATCC 64411</strain>
    </source>
</reference>
<dbReference type="EMBL" id="GL876968">
    <property type="protein sequence ID" value="KLU85122.1"/>
    <property type="molecule type" value="Genomic_DNA"/>
</dbReference>
<proteinExistence type="predicted"/>
<keyword evidence="2" id="KW-1133">Transmembrane helix</keyword>
<name>A0A0H2TNM2_MAGP6</name>
<feature type="region of interest" description="Disordered" evidence="1">
    <location>
        <begin position="1"/>
        <end position="59"/>
    </location>
</feature>
<keyword evidence="2" id="KW-0812">Transmembrane</keyword>
<feature type="transmembrane region" description="Helical" evidence="2">
    <location>
        <begin position="120"/>
        <end position="144"/>
    </location>
</feature>
<dbReference type="OrthoDB" id="3692311at2759"/>
<keyword evidence="2" id="KW-0472">Membrane</keyword>
<feature type="non-terminal residue" evidence="3">
    <location>
        <position position="427"/>
    </location>
</feature>